<keyword evidence="5" id="KW-1185">Reference proteome</keyword>
<dbReference type="EMBL" id="JAMTCJ010000001">
    <property type="protein sequence ID" value="MCP2175495.1"/>
    <property type="molecule type" value="Genomic_DNA"/>
</dbReference>
<dbReference type="InterPro" id="IPR000683">
    <property type="entry name" value="Gfo/Idh/MocA-like_OxRdtase_N"/>
</dbReference>
<evidence type="ECO:0000259" key="3">
    <source>
        <dbReference type="Pfam" id="PF22725"/>
    </source>
</evidence>
<evidence type="ECO:0000313" key="5">
    <source>
        <dbReference type="Proteomes" id="UP001206895"/>
    </source>
</evidence>
<feature type="domain" description="GFO/IDH/MocA-like oxidoreductase" evidence="3">
    <location>
        <begin position="157"/>
        <end position="238"/>
    </location>
</feature>
<name>A0ABT1HB63_9NOCA</name>
<evidence type="ECO:0000313" key="4">
    <source>
        <dbReference type="EMBL" id="MCP2175495.1"/>
    </source>
</evidence>
<dbReference type="Gene3D" id="3.30.360.10">
    <property type="entry name" value="Dihydrodipicolinate Reductase, domain 2"/>
    <property type="match status" value="1"/>
</dbReference>
<dbReference type="InterPro" id="IPR036291">
    <property type="entry name" value="NAD(P)-bd_dom_sf"/>
</dbReference>
<gene>
    <name evidence="4" type="ORF">LX13_001302</name>
</gene>
<reference evidence="4 5" key="1">
    <citation type="submission" date="2022-06" db="EMBL/GenBank/DDBJ databases">
        <title>Genomic Encyclopedia of Archaeal and Bacterial Type Strains, Phase II (KMG-II): from individual species to whole genera.</title>
        <authorList>
            <person name="Goeker M."/>
        </authorList>
    </citation>
    <scope>NUCLEOTIDE SEQUENCE [LARGE SCALE GENOMIC DNA]</scope>
    <source>
        <strain evidence="4 5">DSM 44693</strain>
    </source>
</reference>
<evidence type="ECO:0000259" key="2">
    <source>
        <dbReference type="Pfam" id="PF01408"/>
    </source>
</evidence>
<dbReference type="InterPro" id="IPR050463">
    <property type="entry name" value="Gfo/Idh/MocA_oxidrdct_glycsds"/>
</dbReference>
<dbReference type="SUPFAM" id="SSF51735">
    <property type="entry name" value="NAD(P)-binding Rossmann-fold domains"/>
    <property type="match status" value="1"/>
</dbReference>
<proteinExistence type="predicted"/>
<dbReference type="Proteomes" id="UP001206895">
    <property type="component" value="Unassembled WGS sequence"/>
</dbReference>
<keyword evidence="1" id="KW-0560">Oxidoreductase</keyword>
<comment type="caution">
    <text evidence="4">The sequence shown here is derived from an EMBL/GenBank/DDBJ whole genome shotgun (WGS) entry which is preliminary data.</text>
</comment>
<dbReference type="RefSeq" id="WP_253660461.1">
    <property type="nucleotide sequence ID" value="NZ_BAAAJQ010000001.1"/>
</dbReference>
<dbReference type="Pfam" id="PF22725">
    <property type="entry name" value="GFO_IDH_MocA_C3"/>
    <property type="match status" value="1"/>
</dbReference>
<dbReference type="PANTHER" id="PTHR43818:SF11">
    <property type="entry name" value="BCDNA.GH03377"/>
    <property type="match status" value="1"/>
</dbReference>
<protein>
    <submittedName>
        <fullName evidence="4">Dehydrogenase</fullName>
    </submittedName>
</protein>
<dbReference type="Pfam" id="PF01408">
    <property type="entry name" value="GFO_IDH_MocA"/>
    <property type="match status" value="1"/>
</dbReference>
<organism evidence="4 5">
    <name type="scientific">Williamsia maris</name>
    <dbReference type="NCBI Taxonomy" id="72806"/>
    <lineage>
        <taxon>Bacteria</taxon>
        <taxon>Bacillati</taxon>
        <taxon>Actinomycetota</taxon>
        <taxon>Actinomycetes</taxon>
        <taxon>Mycobacteriales</taxon>
        <taxon>Nocardiaceae</taxon>
        <taxon>Williamsia</taxon>
    </lineage>
</organism>
<sequence length="290" mass="30560">MTAPLRVAVIGAGPWARETHIPALSAHPGVELVGVWTRRPEAAEDLPVPRFDSVEAMFDGCDAVSFAVPPEVQAPLAVTAAQAGKHVILDKPIADTVEAAEAIVAAVHAADVRSIVTFTRRYAPETRAFVAAAQAGEYAGGLGRWISGALLGGRYSSSQWRRDGGALLDVGPHVIDLLDAALGPITEVIDARLIAADDLWHLTLGHADGATSTAQLSLRVPAQPTVTEFSVHGHDGVVTLTDRTTGSVECFTTLVDEFRTAIATSTDHPLDAARGLHIQRIIGEVQSRVT</sequence>
<dbReference type="Gene3D" id="3.40.50.720">
    <property type="entry name" value="NAD(P)-binding Rossmann-like Domain"/>
    <property type="match status" value="1"/>
</dbReference>
<dbReference type="SUPFAM" id="SSF55347">
    <property type="entry name" value="Glyceraldehyde-3-phosphate dehydrogenase-like, C-terminal domain"/>
    <property type="match status" value="1"/>
</dbReference>
<feature type="domain" description="Gfo/Idh/MocA-like oxidoreductase N-terminal" evidence="2">
    <location>
        <begin position="5"/>
        <end position="117"/>
    </location>
</feature>
<dbReference type="InterPro" id="IPR055170">
    <property type="entry name" value="GFO_IDH_MocA-like_dom"/>
</dbReference>
<dbReference type="PANTHER" id="PTHR43818">
    <property type="entry name" value="BCDNA.GH03377"/>
    <property type="match status" value="1"/>
</dbReference>
<accession>A0ABT1HB63</accession>
<evidence type="ECO:0000256" key="1">
    <source>
        <dbReference type="ARBA" id="ARBA00023002"/>
    </source>
</evidence>